<dbReference type="SUPFAM" id="SSF51445">
    <property type="entry name" value="(Trans)glycosidases"/>
    <property type="match status" value="1"/>
</dbReference>
<dbReference type="Pfam" id="PF00933">
    <property type="entry name" value="Glyco_hydro_3"/>
    <property type="match status" value="1"/>
</dbReference>
<evidence type="ECO:0000313" key="12">
    <source>
        <dbReference type="Proteomes" id="UP000050396"/>
    </source>
</evidence>
<dbReference type="InterPro" id="IPR017853">
    <property type="entry name" value="GH"/>
</dbReference>
<dbReference type="SMART" id="SM00758">
    <property type="entry name" value="PA14"/>
    <property type="match status" value="1"/>
</dbReference>
<evidence type="ECO:0000313" key="11">
    <source>
        <dbReference type="EMBL" id="KPY10500.1"/>
    </source>
</evidence>
<dbReference type="Pfam" id="PF14310">
    <property type="entry name" value="Fn3-like"/>
    <property type="match status" value="1"/>
</dbReference>
<dbReference type="GO" id="GO:0008422">
    <property type="term" value="F:beta-glucosidase activity"/>
    <property type="evidence" value="ECO:0007669"/>
    <property type="project" value="UniProtKB-ARBA"/>
</dbReference>
<feature type="signal peptide" evidence="9">
    <location>
        <begin position="1"/>
        <end position="25"/>
    </location>
</feature>
<keyword evidence="3" id="KW-0119">Carbohydrate metabolism</keyword>
<dbReference type="InterPro" id="IPR019800">
    <property type="entry name" value="Glyco_hydro_3_AS"/>
</dbReference>
<dbReference type="Pfam" id="PF07691">
    <property type="entry name" value="PA14"/>
    <property type="match status" value="1"/>
</dbReference>
<accession>A0ABD4B8N4</accession>
<evidence type="ECO:0000256" key="3">
    <source>
        <dbReference type="ARBA" id="ARBA00023277"/>
    </source>
</evidence>
<dbReference type="PANTHER" id="PTHR42715">
    <property type="entry name" value="BETA-GLUCOSIDASE"/>
    <property type="match status" value="1"/>
</dbReference>
<dbReference type="InterPro" id="IPR037524">
    <property type="entry name" value="PA14/GLEYA"/>
</dbReference>
<dbReference type="PANTHER" id="PTHR42715:SF10">
    <property type="entry name" value="BETA-GLUCOSIDASE"/>
    <property type="match status" value="1"/>
</dbReference>
<protein>
    <recommendedName>
        <fullName evidence="7">Beta-D-glucoside glucohydrolase</fullName>
    </recommendedName>
    <alternativeName>
        <fullName evidence="5">Cellobiase</fullName>
    </alternativeName>
    <alternativeName>
        <fullName evidence="6">Gentiobiase</fullName>
    </alternativeName>
</protein>
<dbReference type="Gene3D" id="3.20.20.300">
    <property type="entry name" value="Glycoside hydrolase, family 3, N-terminal domain"/>
    <property type="match status" value="1"/>
</dbReference>
<gene>
    <name evidence="11" type="ORF">ALO55_02966</name>
</gene>
<keyword evidence="9" id="KW-0732">Signal</keyword>
<dbReference type="InterPro" id="IPR026891">
    <property type="entry name" value="Fn3-like"/>
</dbReference>
<dbReference type="Gene3D" id="3.40.50.1700">
    <property type="entry name" value="Glycoside hydrolase family 3 C-terminal domain"/>
    <property type="match status" value="1"/>
</dbReference>
<dbReference type="FunFam" id="2.60.40.10:FF:000495">
    <property type="entry name" value="Periplasmic beta-glucosidase"/>
    <property type="match status" value="1"/>
</dbReference>
<dbReference type="InterPro" id="IPR001764">
    <property type="entry name" value="Glyco_hydro_3_N"/>
</dbReference>
<feature type="domain" description="PA14" evidence="10">
    <location>
        <begin position="433"/>
        <end position="596"/>
    </location>
</feature>
<reference evidence="11 12" key="1">
    <citation type="submission" date="2015-09" db="EMBL/GenBank/DDBJ databases">
        <title>Genome announcement of multiple Pseudomonas syringae strains.</title>
        <authorList>
            <person name="Thakur S."/>
            <person name="Wang P.W."/>
            <person name="Gong Y."/>
            <person name="Weir B.S."/>
            <person name="Guttman D.S."/>
        </authorList>
    </citation>
    <scope>NUCLEOTIDE SEQUENCE [LARGE SCALE GENOMIC DNA]</scope>
    <source>
        <strain evidence="11 12">ICMP2740</strain>
    </source>
</reference>
<name>A0ABD4B8N4_PSESH</name>
<dbReference type="SMART" id="SM01217">
    <property type="entry name" value="Fn3_like"/>
    <property type="match status" value="1"/>
</dbReference>
<dbReference type="InterPro" id="IPR002772">
    <property type="entry name" value="Glyco_hydro_3_C"/>
</dbReference>
<dbReference type="EMBL" id="LJQZ01000266">
    <property type="protein sequence ID" value="KPY10500.1"/>
    <property type="molecule type" value="Genomic_DNA"/>
</dbReference>
<comment type="similarity">
    <text evidence="1 8">Belongs to the glycosyl hydrolase 3 family.</text>
</comment>
<keyword evidence="2 8" id="KW-0378">Hydrolase</keyword>
<evidence type="ECO:0000256" key="1">
    <source>
        <dbReference type="ARBA" id="ARBA00005336"/>
    </source>
</evidence>
<dbReference type="Gene3D" id="2.60.120.260">
    <property type="entry name" value="Galactose-binding domain-like"/>
    <property type="match status" value="1"/>
</dbReference>
<keyword evidence="4 8" id="KW-0326">Glycosidase</keyword>
<dbReference type="PROSITE" id="PS00775">
    <property type="entry name" value="GLYCOSYL_HYDROL_F3"/>
    <property type="match status" value="1"/>
</dbReference>
<dbReference type="Proteomes" id="UP000050396">
    <property type="component" value="Unassembled WGS sequence"/>
</dbReference>
<evidence type="ECO:0000256" key="6">
    <source>
        <dbReference type="ARBA" id="ARBA00032194"/>
    </source>
</evidence>
<dbReference type="PROSITE" id="PS51820">
    <property type="entry name" value="PA14"/>
    <property type="match status" value="1"/>
</dbReference>
<sequence>MIMGRIINKSSVLMCCLVQAGVTYANPPVNSKDVEQRVENYAQQMTPGEQIDYTRSDNGYMIPPQPKLGLPGTVTYDSSMAVHTTNPVPGTQFPSPSALAASWSINRAKEYGLAIGYETRELGGQQIIAPGLNLYRTPYGGRAGEYLSGEDPFIGSVLGPAVANGIQAQGVQTVAKHLVGNDQESNRHNVDIKVDERTLRELYLPAFESAVKNANVASVMCAFNKLNGEYACENHHLLTDILKNEWSFKGFVMTDYQGLQTPIKAALAGTDMEIGGGNFFTQANLLPFVESGEFPLALLNDKARRNLRALLSYGYDKGIPQANGIENLKHGGKASLNVAREGIVLLRNDDAKGGDKVLPLDPTSRIAVIGGIADDISPSPFGSHYSPPTTYVSELAGLRKVAGRKGQVDYLEQYSLRPAKATWYLTHAPEDKSGAQGLKAEYFNNVDLSGDPAVTRTEPGVNWDWSTGSNSTVNGVSNTTGFNPAGGSFSARFTGVIKPTVSGDQVFKIHADGAYRLWVNDELILESDGEPVALDLVYDPPKSGKAVHLKAGQEYSVKLEYRRLRGDFVTWNGGFTGIRMSWAPLAAPDNLKQYDAVVIAAGMNGEYEGEGFDHVYEMPEYQSDLIKNLSKANKNTVVVLHGGSAQKISPWVKKAGAVMHAWMPGQYGGQAVAEIIYGKVNPSGKLPISIDKDIEDNPAYASYPDIKAYQGPNAATEMTYSEGLYLGYRGYDHNHKKPLFPFGYGLSYSDFKYSDLKLSSKVLVPGQTINAQFKVTNTGRVAGYEIAQLYVSQKNSKVDRPVKELKGFDKIYLKPGQSKTVSIPLDDRSLAYFDEQDKSWQLDAGRFTVKVGSSSDDLPLSDTLTSLYSTELSTTTSNPLPKAVRKAVQVSASRAY</sequence>
<dbReference type="SUPFAM" id="SSF52279">
    <property type="entry name" value="Beta-D-glucan exohydrolase, C-terminal domain"/>
    <property type="match status" value="1"/>
</dbReference>
<evidence type="ECO:0000256" key="9">
    <source>
        <dbReference type="SAM" id="SignalP"/>
    </source>
</evidence>
<dbReference type="InterPro" id="IPR050288">
    <property type="entry name" value="Cellulose_deg_GH3"/>
</dbReference>
<dbReference type="AlphaFoldDB" id="A0ABD4B8N4"/>
<evidence type="ECO:0000256" key="8">
    <source>
        <dbReference type="RuleBase" id="RU361161"/>
    </source>
</evidence>
<dbReference type="PRINTS" id="PR00133">
    <property type="entry name" value="GLHYDRLASE3"/>
</dbReference>
<organism evidence="11 12">
    <name type="scientific">Pseudomonas savastanoi pv. phaseolicola</name>
    <name type="common">Pseudomonas syringae pv. phaseolicola</name>
    <dbReference type="NCBI Taxonomy" id="319"/>
    <lineage>
        <taxon>Bacteria</taxon>
        <taxon>Pseudomonadati</taxon>
        <taxon>Pseudomonadota</taxon>
        <taxon>Gammaproteobacteria</taxon>
        <taxon>Pseudomonadales</taxon>
        <taxon>Pseudomonadaceae</taxon>
        <taxon>Pseudomonas</taxon>
    </lineage>
</organism>
<evidence type="ECO:0000256" key="7">
    <source>
        <dbReference type="ARBA" id="ARBA00032594"/>
    </source>
</evidence>
<feature type="chain" id="PRO_5044830001" description="Beta-D-glucoside glucohydrolase" evidence="9">
    <location>
        <begin position="26"/>
        <end position="896"/>
    </location>
</feature>
<evidence type="ECO:0000256" key="5">
    <source>
        <dbReference type="ARBA" id="ARBA00031448"/>
    </source>
</evidence>
<proteinExistence type="inferred from homology"/>
<comment type="caution">
    <text evidence="11">The sequence shown here is derived from an EMBL/GenBank/DDBJ whole genome shotgun (WGS) entry which is preliminary data.</text>
</comment>
<dbReference type="Gene3D" id="2.60.40.10">
    <property type="entry name" value="Immunoglobulins"/>
    <property type="match status" value="1"/>
</dbReference>
<evidence type="ECO:0000256" key="2">
    <source>
        <dbReference type="ARBA" id="ARBA00022801"/>
    </source>
</evidence>
<evidence type="ECO:0000259" key="10">
    <source>
        <dbReference type="PROSITE" id="PS51820"/>
    </source>
</evidence>
<dbReference type="InterPro" id="IPR036962">
    <property type="entry name" value="Glyco_hydro_3_N_sf"/>
</dbReference>
<evidence type="ECO:0000256" key="4">
    <source>
        <dbReference type="ARBA" id="ARBA00023295"/>
    </source>
</evidence>
<dbReference type="Pfam" id="PF01915">
    <property type="entry name" value="Glyco_hydro_3_C"/>
    <property type="match status" value="1"/>
</dbReference>
<dbReference type="InterPro" id="IPR036881">
    <property type="entry name" value="Glyco_hydro_3_C_sf"/>
</dbReference>
<dbReference type="InterPro" id="IPR011658">
    <property type="entry name" value="PA14_dom"/>
</dbReference>
<dbReference type="InterPro" id="IPR013783">
    <property type="entry name" value="Ig-like_fold"/>
</dbReference>